<protein>
    <submittedName>
        <fullName evidence="2">Uncharacterized protein</fullName>
    </submittedName>
</protein>
<evidence type="ECO:0000256" key="1">
    <source>
        <dbReference type="SAM" id="Phobius"/>
    </source>
</evidence>
<feature type="transmembrane region" description="Helical" evidence="1">
    <location>
        <begin position="33"/>
        <end position="53"/>
    </location>
</feature>
<organism evidence="2 3">
    <name type="scientific">Corynebacterium haemomassiliense</name>
    <dbReference type="NCBI Taxonomy" id="2754726"/>
    <lineage>
        <taxon>Bacteria</taxon>
        <taxon>Bacillati</taxon>
        <taxon>Actinomycetota</taxon>
        <taxon>Actinomycetes</taxon>
        <taxon>Mycobacteriales</taxon>
        <taxon>Corynebacteriaceae</taxon>
        <taxon>Corynebacterium</taxon>
    </lineage>
</organism>
<keyword evidence="1" id="KW-1133">Transmembrane helix</keyword>
<dbReference type="RefSeq" id="WP_181888967.1">
    <property type="nucleotide sequence ID" value="NZ_JACDTZ010000001.1"/>
</dbReference>
<gene>
    <name evidence="2" type="ORF">H0193_05785</name>
</gene>
<dbReference type="AlphaFoldDB" id="A0A7W2EAV0"/>
<name>A0A7W2EAV0_9CORY</name>
<keyword evidence="3" id="KW-1185">Reference proteome</keyword>
<dbReference type="Proteomes" id="UP000523682">
    <property type="component" value="Unassembled WGS sequence"/>
</dbReference>
<feature type="transmembrane region" description="Helical" evidence="1">
    <location>
        <begin position="7"/>
        <end position="27"/>
    </location>
</feature>
<sequence>MKNAKKITAALIFFALGVLLIVLKRLGIMEDNAVSWIIAGLILASTGTGIYLASREHNAQINP</sequence>
<comment type="caution">
    <text evidence="2">The sequence shown here is derived from an EMBL/GenBank/DDBJ whole genome shotgun (WGS) entry which is preliminary data.</text>
</comment>
<proteinExistence type="predicted"/>
<evidence type="ECO:0000313" key="3">
    <source>
        <dbReference type="Proteomes" id="UP000523682"/>
    </source>
</evidence>
<evidence type="ECO:0000313" key="2">
    <source>
        <dbReference type="EMBL" id="MBA5244331.1"/>
    </source>
</evidence>
<keyword evidence="1" id="KW-0812">Transmembrane</keyword>
<keyword evidence="1" id="KW-0472">Membrane</keyword>
<dbReference type="EMBL" id="JACDTZ010000001">
    <property type="protein sequence ID" value="MBA5244331.1"/>
    <property type="molecule type" value="Genomic_DNA"/>
</dbReference>
<accession>A0A7W2EAV0</accession>
<reference evidence="2 3" key="1">
    <citation type="submission" date="2020-07" db="EMBL/GenBank/DDBJ databases">
        <title>Draft genome and description of Corynebacterium haemomassiliense strain Marseile-Q3615 sp. nov.</title>
        <authorList>
            <person name="Boxberger M."/>
            <person name="La Scola B."/>
        </authorList>
    </citation>
    <scope>NUCLEOTIDE SEQUENCE [LARGE SCALE GENOMIC DNA]</scope>
    <source>
        <strain evidence="2 3">Marseille-Q3615</strain>
    </source>
</reference>